<keyword evidence="1" id="KW-1133">Transmembrane helix</keyword>
<keyword evidence="1" id="KW-0812">Transmembrane</keyword>
<organism evidence="2">
    <name type="scientific">uncultured bacterium 21f12</name>
    <dbReference type="NCBI Taxonomy" id="1701355"/>
    <lineage>
        <taxon>Bacteria</taxon>
        <taxon>environmental samples</taxon>
    </lineage>
</organism>
<reference evidence="2" key="1">
    <citation type="journal article" date="2015" name="Proc. Natl. Acad. Sci. U.S.A.">
        <title>Functional metagenomic discovery of bacterial effectors in the human microbiome and isolation of commendamide, a GPCR G2A/132 agonist.</title>
        <authorList>
            <person name="Cohen L.J."/>
            <person name="Kang H.S."/>
            <person name="Chu J."/>
            <person name="Huang Y.H."/>
            <person name="Gordon E.A."/>
            <person name="Reddy B.V."/>
            <person name="Ternei M.A."/>
            <person name="Craig J.W."/>
            <person name="Brady S.F."/>
        </authorList>
    </citation>
    <scope>NUCLEOTIDE SEQUENCE</scope>
</reference>
<keyword evidence="1" id="KW-0472">Membrane</keyword>
<accession>A0A0M5I8K8</accession>
<sequence>MTWGITLTDYEIAANGIINGGEVRYYNVFTFLFLNAFCYFFY</sequence>
<dbReference type="EMBL" id="KT336253">
    <property type="protein sequence ID" value="ALB75972.1"/>
    <property type="molecule type" value="Genomic_DNA"/>
</dbReference>
<feature type="transmembrane region" description="Helical" evidence="1">
    <location>
        <begin position="23"/>
        <end position="41"/>
    </location>
</feature>
<name>A0A0M5I8K8_9BACT</name>
<evidence type="ECO:0000256" key="1">
    <source>
        <dbReference type="SAM" id="Phobius"/>
    </source>
</evidence>
<proteinExistence type="predicted"/>
<protein>
    <submittedName>
        <fullName evidence="2">Uncharacterized protein</fullName>
    </submittedName>
</protein>
<dbReference type="AlphaFoldDB" id="A0A0M5I8K8"/>
<evidence type="ECO:0000313" key="2">
    <source>
        <dbReference type="EMBL" id="ALB75972.1"/>
    </source>
</evidence>